<dbReference type="InterPro" id="IPR003339">
    <property type="entry name" value="ABC/ECF_trnsptr_transmembrane"/>
</dbReference>
<dbReference type="CDD" id="cd16914">
    <property type="entry name" value="EcfT"/>
    <property type="match status" value="1"/>
</dbReference>
<feature type="transmembrane region" description="Helical" evidence="5">
    <location>
        <begin position="332"/>
        <end position="352"/>
    </location>
</feature>
<dbReference type="GO" id="GO:0005886">
    <property type="term" value="C:plasma membrane"/>
    <property type="evidence" value="ECO:0007669"/>
    <property type="project" value="TreeGrafter"/>
</dbReference>
<dbReference type="Proteomes" id="UP000557772">
    <property type="component" value="Unassembled WGS sequence"/>
</dbReference>
<dbReference type="PROSITE" id="PS51257">
    <property type="entry name" value="PROKAR_LIPOPROTEIN"/>
    <property type="match status" value="1"/>
</dbReference>
<comment type="subcellular location">
    <subcellularLocation>
        <location evidence="1">Membrane</location>
        <topology evidence="1">Multi-pass membrane protein</topology>
    </subcellularLocation>
</comment>
<name>A0A849APJ2_9MICO</name>
<dbReference type="Pfam" id="PF02361">
    <property type="entry name" value="CbiQ"/>
    <property type="match status" value="1"/>
</dbReference>
<reference evidence="6 7" key="1">
    <citation type="submission" date="2020-05" db="EMBL/GenBank/DDBJ databases">
        <title>Flexivirga sp. ID2601S isolated from air conditioner.</title>
        <authorList>
            <person name="Kim D.H."/>
        </authorList>
    </citation>
    <scope>NUCLEOTIDE SEQUENCE [LARGE SCALE GENOMIC DNA]</scope>
    <source>
        <strain evidence="6 7">ID2601S</strain>
    </source>
</reference>
<feature type="transmembrane region" description="Helical" evidence="5">
    <location>
        <begin position="12"/>
        <end position="45"/>
    </location>
</feature>
<evidence type="ECO:0000256" key="2">
    <source>
        <dbReference type="ARBA" id="ARBA00022692"/>
    </source>
</evidence>
<accession>A0A849APJ2</accession>
<dbReference type="PANTHER" id="PTHR33514">
    <property type="entry name" value="PROTEIN ABCI12, CHLOROPLASTIC"/>
    <property type="match status" value="1"/>
</dbReference>
<evidence type="ECO:0000256" key="3">
    <source>
        <dbReference type="ARBA" id="ARBA00022989"/>
    </source>
</evidence>
<evidence type="ECO:0000256" key="5">
    <source>
        <dbReference type="SAM" id="Phobius"/>
    </source>
</evidence>
<gene>
    <name evidence="6" type="ORF">HJ588_05310</name>
</gene>
<feature type="transmembrane region" description="Helical" evidence="5">
    <location>
        <begin position="93"/>
        <end position="114"/>
    </location>
</feature>
<feature type="transmembrane region" description="Helical" evidence="5">
    <location>
        <begin position="121"/>
        <end position="137"/>
    </location>
</feature>
<organism evidence="6 7">
    <name type="scientific">Flexivirga aerilata</name>
    <dbReference type="NCBI Taxonomy" id="1656889"/>
    <lineage>
        <taxon>Bacteria</taxon>
        <taxon>Bacillati</taxon>
        <taxon>Actinomycetota</taxon>
        <taxon>Actinomycetes</taxon>
        <taxon>Micrococcales</taxon>
        <taxon>Dermacoccaceae</taxon>
        <taxon>Flexivirga</taxon>
    </lineage>
</organism>
<feature type="transmembrane region" description="Helical" evidence="5">
    <location>
        <begin position="264"/>
        <end position="281"/>
    </location>
</feature>
<comment type="caution">
    <text evidence="6">The sequence shown here is derived from an EMBL/GenBank/DDBJ whole genome shotgun (WGS) entry which is preliminary data.</text>
</comment>
<dbReference type="AlphaFoldDB" id="A0A849APJ2"/>
<evidence type="ECO:0000313" key="7">
    <source>
        <dbReference type="Proteomes" id="UP000557772"/>
    </source>
</evidence>
<evidence type="ECO:0000256" key="4">
    <source>
        <dbReference type="ARBA" id="ARBA00023136"/>
    </source>
</evidence>
<keyword evidence="4 5" id="KW-0472">Membrane</keyword>
<dbReference type="EMBL" id="JABENB010000001">
    <property type="protein sequence ID" value="NNG38692.1"/>
    <property type="molecule type" value="Genomic_DNA"/>
</dbReference>
<evidence type="ECO:0000256" key="1">
    <source>
        <dbReference type="ARBA" id="ARBA00004141"/>
    </source>
</evidence>
<protein>
    <submittedName>
        <fullName evidence="6">Energy-coupling factor transporter transmembrane protein EcfT</fullName>
    </submittedName>
</protein>
<keyword evidence="2 5" id="KW-0812">Transmembrane</keyword>
<dbReference type="PANTHER" id="PTHR33514:SF15">
    <property type="entry name" value="COBALT TRANSPORT PROTEIN"/>
    <property type="match status" value="1"/>
</dbReference>
<sequence length="365" mass="37832">MKRLPRSVHPVAWWIWALGLAVAAACTTNPILLLLLIGVSCFVVVLRRGDAPWSRSLRVYLALGATIVVIRLVFRVLLGGPGGGTVLLDLPSIPLPAFAAGVHLLGPVHLSALLDGLYDGLHLAAMVICLGAANSLANPKRLLKSVPMGLYDIGTVVVVAVSVFPQLAESLGRVRRAQRLRHDPATGRRHLVRMTIVPVLADALDRSLALAAAMDSRGYGRHGAASPRRRLVAGSMTIVGLIGVCVGAYGLFDQQAPAARRWPVFVAGLALGVAGVAVSAVGRRVTRYRPDPFDLTAIGVAASGVLSAVLMLRATGVAPADLNPATLPAAWPVFGLLPLVAACAGLLAAAAAPAPVLSRTSEATA</sequence>
<keyword evidence="7" id="KW-1185">Reference proteome</keyword>
<evidence type="ECO:0000313" key="6">
    <source>
        <dbReference type="EMBL" id="NNG38692.1"/>
    </source>
</evidence>
<feature type="transmembrane region" description="Helical" evidence="5">
    <location>
        <begin position="149"/>
        <end position="168"/>
    </location>
</feature>
<feature type="transmembrane region" description="Helical" evidence="5">
    <location>
        <begin position="293"/>
        <end position="312"/>
    </location>
</feature>
<feature type="transmembrane region" description="Helical" evidence="5">
    <location>
        <begin position="57"/>
        <end position="78"/>
    </location>
</feature>
<feature type="transmembrane region" description="Helical" evidence="5">
    <location>
        <begin position="231"/>
        <end position="252"/>
    </location>
</feature>
<dbReference type="RefSeq" id="WP_171152744.1">
    <property type="nucleotide sequence ID" value="NZ_JABENB010000001.1"/>
</dbReference>
<keyword evidence="3 5" id="KW-1133">Transmembrane helix</keyword>
<proteinExistence type="predicted"/>